<feature type="coiled-coil region" evidence="12">
    <location>
        <begin position="244"/>
        <end position="271"/>
    </location>
</feature>
<comment type="similarity">
    <text evidence="2">Belongs to the THAP1 family.</text>
</comment>
<dbReference type="GO" id="GO:0005654">
    <property type="term" value="C:nucleoplasm"/>
    <property type="evidence" value="ECO:0007669"/>
    <property type="project" value="UniProtKB-SubCell"/>
</dbReference>
<keyword evidence="8" id="KW-0238">DNA-binding</keyword>
<evidence type="ECO:0000256" key="13">
    <source>
        <dbReference type="SAM" id="MobiDB-lite"/>
    </source>
</evidence>
<dbReference type="EMBL" id="OU963863">
    <property type="protein sequence ID" value="CAH0384827.1"/>
    <property type="molecule type" value="Genomic_DNA"/>
</dbReference>
<evidence type="ECO:0000256" key="12">
    <source>
        <dbReference type="SAM" id="Coils"/>
    </source>
</evidence>
<proteinExistence type="inferred from homology"/>
<reference evidence="17" key="1">
    <citation type="submission" date="2021-12" db="EMBL/GenBank/DDBJ databases">
        <authorList>
            <person name="King R."/>
        </authorList>
    </citation>
    <scope>NUCLEOTIDE SEQUENCE</scope>
</reference>
<dbReference type="AlphaFoldDB" id="A0A9P0A5U3"/>
<evidence type="ECO:0000256" key="5">
    <source>
        <dbReference type="ARBA" id="ARBA00022833"/>
    </source>
</evidence>
<dbReference type="GO" id="GO:0008270">
    <property type="term" value="F:zinc ion binding"/>
    <property type="evidence" value="ECO:0007669"/>
    <property type="project" value="UniProtKB-KW"/>
</dbReference>
<evidence type="ECO:0000256" key="4">
    <source>
        <dbReference type="ARBA" id="ARBA00022771"/>
    </source>
</evidence>
<feature type="region of interest" description="Disordered" evidence="13">
    <location>
        <begin position="482"/>
        <end position="535"/>
    </location>
</feature>
<keyword evidence="9" id="KW-0804">Transcription</keyword>
<feature type="compositionally biased region" description="Basic and acidic residues" evidence="13">
    <location>
        <begin position="828"/>
        <end position="841"/>
    </location>
</feature>
<feature type="domain" description="THAP-type" evidence="14">
    <location>
        <begin position="19"/>
        <end position="81"/>
    </location>
</feature>
<dbReference type="PANTHER" id="PTHR46600:SF1">
    <property type="entry name" value="THAP DOMAIN-CONTAINING PROTEIN 1"/>
    <property type="match status" value="1"/>
</dbReference>
<keyword evidence="18" id="KW-1185">Reference proteome</keyword>
<dbReference type="InterPro" id="IPR026516">
    <property type="entry name" value="THAP1/10"/>
</dbReference>
<accession>A0A9P0A5U3</accession>
<evidence type="ECO:0000259" key="15">
    <source>
        <dbReference type="SMART" id="SM00980"/>
    </source>
</evidence>
<dbReference type="Proteomes" id="UP001152759">
    <property type="component" value="Chromosome 2"/>
</dbReference>
<evidence type="ECO:0000256" key="11">
    <source>
        <dbReference type="ARBA" id="ARBA00023306"/>
    </source>
</evidence>
<evidence type="ECO:0000256" key="6">
    <source>
        <dbReference type="ARBA" id="ARBA00023015"/>
    </source>
</evidence>
<dbReference type="EMBL" id="OU963863">
    <property type="protein sequence ID" value="CAH0384898.1"/>
    <property type="molecule type" value="Genomic_DNA"/>
</dbReference>
<dbReference type="Pfam" id="PF05485">
    <property type="entry name" value="THAP"/>
    <property type="match status" value="1"/>
</dbReference>
<evidence type="ECO:0000256" key="10">
    <source>
        <dbReference type="ARBA" id="ARBA00023242"/>
    </source>
</evidence>
<feature type="compositionally biased region" description="Low complexity" evidence="13">
    <location>
        <begin position="498"/>
        <end position="516"/>
    </location>
</feature>
<evidence type="ECO:0000313" key="16">
    <source>
        <dbReference type="EMBL" id="CAH0384827.1"/>
    </source>
</evidence>
<feature type="region of interest" description="Disordered" evidence="13">
    <location>
        <begin position="828"/>
        <end position="863"/>
    </location>
</feature>
<feature type="compositionally biased region" description="Basic residues" evidence="13">
    <location>
        <begin position="482"/>
        <end position="494"/>
    </location>
</feature>
<name>A0A9P0A5U3_BEMTA</name>
<keyword evidence="10" id="KW-0539">Nucleus</keyword>
<keyword evidence="4" id="KW-0863">Zinc-finger</keyword>
<gene>
    <name evidence="16" type="ORF">BEMITA_LOCUS4118</name>
    <name evidence="17" type="ORF">BEMITA_LOCUS4183</name>
</gene>
<feature type="compositionally biased region" description="Polar residues" evidence="13">
    <location>
        <begin position="845"/>
        <end position="857"/>
    </location>
</feature>
<dbReference type="InterPro" id="IPR038441">
    <property type="entry name" value="THAP_Znf_sf"/>
</dbReference>
<dbReference type="SUPFAM" id="SSF57716">
    <property type="entry name" value="Glucocorticoid receptor-like (DNA-binding domain)"/>
    <property type="match status" value="1"/>
</dbReference>
<evidence type="ECO:0000313" key="17">
    <source>
        <dbReference type="EMBL" id="CAH0384898.1"/>
    </source>
</evidence>
<evidence type="ECO:0000256" key="1">
    <source>
        <dbReference type="ARBA" id="ARBA00004642"/>
    </source>
</evidence>
<dbReference type="InterPro" id="IPR048365">
    <property type="entry name" value="TNP-like_RNaseH_N"/>
</dbReference>
<organism evidence="17 18">
    <name type="scientific">Bemisia tabaci</name>
    <name type="common">Sweetpotato whitefly</name>
    <name type="synonym">Aleurodes tabaci</name>
    <dbReference type="NCBI Taxonomy" id="7038"/>
    <lineage>
        <taxon>Eukaryota</taxon>
        <taxon>Metazoa</taxon>
        <taxon>Ecdysozoa</taxon>
        <taxon>Arthropoda</taxon>
        <taxon>Hexapoda</taxon>
        <taxon>Insecta</taxon>
        <taxon>Pterygota</taxon>
        <taxon>Neoptera</taxon>
        <taxon>Paraneoptera</taxon>
        <taxon>Hemiptera</taxon>
        <taxon>Sternorrhyncha</taxon>
        <taxon>Aleyrodoidea</taxon>
        <taxon>Aleyrodidae</taxon>
        <taxon>Aleyrodinae</taxon>
        <taxon>Bemisia</taxon>
    </lineage>
</organism>
<dbReference type="SMART" id="SM00692">
    <property type="entry name" value="DM3"/>
    <property type="match status" value="1"/>
</dbReference>
<keyword evidence="3" id="KW-0479">Metal-binding</keyword>
<sequence>MPATCCAVQCSHNAKNCKLKRFPVNEVRAKVWEQMLRRKNFTRKSFHRICACHFPKSQYDDINESRLRPDAVPLVFPTHTINQCESLDEPTLDKYLVKETREVQHEEIGEAELCSILTAINEEVQESGGEQQALVLDINSIEECFEAEAGMVLDDVNEEVIFNYGTEDTIFDDETEEMIVDNGAEEIIVDDGAEEIIVDNGTEQIIVDNATEETSSPDGAIRVSVGPEHMNVCASADHLNGLTVDQLSERIEQLEREKSTVTRENYRLKTEITRLKATTSNFNQDEIQRLAGKKVSKWSKETVKKCLQVRFACGKTGYEFLRSQGYPLMAYSTLCERVQKLPLKCGISSKIIFLLKQKAATMKKSERQCFLSIDEMEITERIDYDQGQKENIGYATLGDKSKVACKLLLLVARGITTKWKQVIGWHLTTAAAPPPSEVWNFVLEGIKSIEGADYYAHGQVNDMGSSNRAVWKEAGIITAGRRKEKKIGKKKKRDKANQETSSKGSEQQQQSNNQENQTRKPENQKNGKYVSEKFSIPHPTRPNDEFYFFADAAHLLKNLKTGFLKHDFNLPPELLRKFNLPNAPVSHKWLYEFIDVRSEEESVFQLAPYLTTDLLSPSHYEKMRVGLATSIFSLEVAAALETAVIRNLISEEARTTIWFIKKISEWYGIMSSRRFQDSINRKNFPHKKRIISHVSDIFRGLRTSDNKWKPFQAGIILTNFSFLSLSEKLLFTRQIDCFLGSRTLQDGVENIFSVIRCKGSICPSALQALRAVRLLCFSQFTKDVKKSNYANDGDKHHLDILKSPIKRNKQALKRRSLLDDELKAKRAKVPGEVKSGDEEKKSKKQLQFQGTVNIASDSNKETTNEEEVIYKELSKELNFPVHPPSETLEPLEEQALSDAVGHMISRLKKFACSNCPYFRGDLPLHESIYTACRDKGGLHYTPMPLFVVGQKLEIICRREMKTLTKFSLNIMDHIIQECISSCGEPLCDCRFFREFCHKFIRSRFNFLLRITNRKINTEVRKKRKGGRSRATASQTLKMCKILNNNYILPKD</sequence>
<keyword evidence="6" id="KW-0805">Transcription regulation</keyword>
<evidence type="ECO:0000259" key="14">
    <source>
        <dbReference type="SMART" id="SM00692"/>
    </source>
</evidence>
<evidence type="ECO:0000256" key="9">
    <source>
        <dbReference type="ARBA" id="ARBA00023163"/>
    </source>
</evidence>
<dbReference type="KEGG" id="btab:109042384"/>
<evidence type="ECO:0000256" key="7">
    <source>
        <dbReference type="ARBA" id="ARBA00023054"/>
    </source>
</evidence>
<keyword evidence="11" id="KW-0131">Cell cycle</keyword>
<evidence type="ECO:0000256" key="8">
    <source>
        <dbReference type="ARBA" id="ARBA00023125"/>
    </source>
</evidence>
<dbReference type="PANTHER" id="PTHR46600">
    <property type="entry name" value="THAP DOMAIN-CONTAINING"/>
    <property type="match status" value="1"/>
</dbReference>
<dbReference type="SMART" id="SM00980">
    <property type="entry name" value="THAP"/>
    <property type="match status" value="1"/>
</dbReference>
<evidence type="ECO:0000256" key="3">
    <source>
        <dbReference type="ARBA" id="ARBA00022723"/>
    </source>
</evidence>
<dbReference type="InterPro" id="IPR006612">
    <property type="entry name" value="THAP_Znf"/>
</dbReference>
<dbReference type="Gene3D" id="6.20.210.20">
    <property type="entry name" value="THAP domain"/>
    <property type="match status" value="1"/>
</dbReference>
<feature type="domain" description="THAP-type" evidence="15">
    <location>
        <begin position="3"/>
        <end position="82"/>
    </location>
</feature>
<evidence type="ECO:0000313" key="18">
    <source>
        <dbReference type="Proteomes" id="UP001152759"/>
    </source>
</evidence>
<keyword evidence="5" id="KW-0862">Zinc</keyword>
<protein>
    <recommendedName>
        <fullName evidence="14 15">THAP-type domain-containing protein</fullName>
    </recommendedName>
</protein>
<keyword evidence="7 12" id="KW-0175">Coiled coil</keyword>
<dbReference type="Pfam" id="PF21787">
    <property type="entry name" value="TNP-like_RNaseH_N"/>
    <property type="match status" value="1"/>
</dbReference>
<dbReference type="GO" id="GO:0043565">
    <property type="term" value="F:sequence-specific DNA binding"/>
    <property type="evidence" value="ECO:0007669"/>
    <property type="project" value="InterPro"/>
</dbReference>
<evidence type="ECO:0000256" key="2">
    <source>
        <dbReference type="ARBA" id="ARBA00006177"/>
    </source>
</evidence>
<comment type="subcellular location">
    <subcellularLocation>
        <location evidence="1">Nucleus</location>
        <location evidence="1">Nucleoplasm</location>
    </subcellularLocation>
</comment>